<protein>
    <submittedName>
        <fullName evidence="2">Uncharacterized protein</fullName>
    </submittedName>
</protein>
<evidence type="ECO:0000256" key="1">
    <source>
        <dbReference type="SAM" id="Phobius"/>
    </source>
</evidence>
<evidence type="ECO:0000313" key="2">
    <source>
        <dbReference type="EMBL" id="KAF4123014.1"/>
    </source>
</evidence>
<dbReference type="AlphaFoldDB" id="A0A9P4YXV9"/>
<evidence type="ECO:0000313" key="3">
    <source>
        <dbReference type="Proteomes" id="UP000749293"/>
    </source>
</evidence>
<keyword evidence="1" id="KW-1133">Transmembrane helix</keyword>
<keyword evidence="1" id="KW-0472">Membrane</keyword>
<dbReference type="RefSeq" id="XP_035321666.1">
    <property type="nucleotide sequence ID" value="XM_035468532.1"/>
</dbReference>
<keyword evidence="3" id="KW-1185">Reference proteome</keyword>
<dbReference type="GeneID" id="55972787"/>
<accession>A0A9P4YXV9</accession>
<dbReference type="Proteomes" id="UP000749293">
    <property type="component" value="Unassembled WGS sequence"/>
</dbReference>
<name>A0A9P4YXV9_9HYPO</name>
<comment type="caution">
    <text evidence="2">The sequence shown here is derived from an EMBL/GenBank/DDBJ whole genome shotgun (WGS) entry which is preliminary data.</text>
</comment>
<reference evidence="2" key="1">
    <citation type="submission" date="2020-03" db="EMBL/GenBank/DDBJ databases">
        <title>Site-based positive gene gene selection in Geosmithia morbida across the United States reveals a broad range of putative effectors and factors for local host and environmental adapation.</title>
        <authorList>
            <person name="Onufrak A."/>
            <person name="Murdoch R.W."/>
            <person name="Gazis R."/>
            <person name="Huff M."/>
            <person name="Staton M."/>
            <person name="Klingeman W."/>
            <person name="Hadziabdic D."/>
        </authorList>
    </citation>
    <scope>NUCLEOTIDE SEQUENCE</scope>
    <source>
        <strain evidence="2">1262</strain>
    </source>
</reference>
<feature type="transmembrane region" description="Helical" evidence="1">
    <location>
        <begin position="43"/>
        <end position="61"/>
    </location>
</feature>
<keyword evidence="1" id="KW-0812">Transmembrane</keyword>
<dbReference type="EMBL" id="JAANYQ010000007">
    <property type="protein sequence ID" value="KAF4123014.1"/>
    <property type="molecule type" value="Genomic_DNA"/>
</dbReference>
<proteinExistence type="predicted"/>
<gene>
    <name evidence="2" type="ORF">GMORB2_6562</name>
</gene>
<sequence>MTLSPLQGYLYSSNITLQLDQLDQLCYPLRLYYCRLTRMSTSFLIAGFIALAAALPVFPVIDESELNLVHASPTVSSTDME</sequence>
<organism evidence="2 3">
    <name type="scientific">Geosmithia morbida</name>
    <dbReference type="NCBI Taxonomy" id="1094350"/>
    <lineage>
        <taxon>Eukaryota</taxon>
        <taxon>Fungi</taxon>
        <taxon>Dikarya</taxon>
        <taxon>Ascomycota</taxon>
        <taxon>Pezizomycotina</taxon>
        <taxon>Sordariomycetes</taxon>
        <taxon>Hypocreomycetidae</taxon>
        <taxon>Hypocreales</taxon>
        <taxon>Bionectriaceae</taxon>
        <taxon>Geosmithia</taxon>
    </lineage>
</organism>